<dbReference type="Proteomes" id="UP001042704">
    <property type="component" value="Chromosome"/>
</dbReference>
<reference evidence="1" key="2">
    <citation type="submission" date="2019-02" db="EMBL/GenBank/DDBJ databases">
        <authorList>
            <person name="Chen S.-C."/>
            <person name="Chien H.-H."/>
            <person name="Lai M.-C."/>
        </authorList>
    </citation>
    <scope>NUCLEOTIDE SEQUENCE</scope>
    <source>
        <strain evidence="1">N2F9704</strain>
    </source>
</reference>
<name>A0A8A3S6B9_9EURY</name>
<keyword evidence="2" id="KW-1185">Reference proteome</keyword>
<evidence type="ECO:0000313" key="2">
    <source>
        <dbReference type="Proteomes" id="UP001042704"/>
    </source>
</evidence>
<accession>A0A8A3S6B9</accession>
<dbReference type="AlphaFoldDB" id="A0A8A3S6B9"/>
<reference evidence="1" key="1">
    <citation type="journal article" date="2001" name="Int. J. Syst. Evol. Microbiol.">
        <title>Methanofollis aquaemaris sp. nov., a methanogen isolated from an aquaculture fish pond.</title>
        <authorList>
            <person name="Lai M.C."/>
            <person name="Chen S.C."/>
        </authorList>
    </citation>
    <scope>NUCLEOTIDE SEQUENCE</scope>
    <source>
        <strain evidence="1">N2F9704</strain>
    </source>
</reference>
<evidence type="ECO:0000313" key="1">
    <source>
        <dbReference type="EMBL" id="QSZ67698.1"/>
    </source>
</evidence>
<protein>
    <submittedName>
        <fullName evidence="1">Uncharacterized protein</fullName>
    </submittedName>
</protein>
<organism evidence="1 2">
    <name type="scientific">Methanofollis aquaemaris</name>
    <dbReference type="NCBI Taxonomy" id="126734"/>
    <lineage>
        <taxon>Archaea</taxon>
        <taxon>Methanobacteriati</taxon>
        <taxon>Methanobacteriota</taxon>
        <taxon>Stenosarchaea group</taxon>
        <taxon>Methanomicrobia</taxon>
        <taxon>Methanomicrobiales</taxon>
        <taxon>Methanomicrobiaceae</taxon>
        <taxon>Methanofollis</taxon>
    </lineage>
</organism>
<dbReference type="EMBL" id="CP036172">
    <property type="protein sequence ID" value="QSZ67698.1"/>
    <property type="molecule type" value="Genomic_DNA"/>
</dbReference>
<dbReference type="KEGG" id="maqe:RJ40_09350"/>
<sequence length="162" mass="17795">MKGETAFAIIAVAAFLFISVFLLTFNGACGDEQTAPAPAGPVETTGPAPIQTLDIVETTPVTTGTETDPVVGRWIFDQTYTEELLLETDGSGRLVTTYPTSVNASSPRNITWTYDPGRTGQRMRAYHLTVEDAEVELLFFNEKEDNLRRHGQDGMVFYTRAP</sequence>
<dbReference type="GeneID" id="76424573"/>
<gene>
    <name evidence="1" type="ORF">RJ40_09350</name>
</gene>
<proteinExistence type="predicted"/>
<dbReference type="RefSeq" id="WP_265580607.1">
    <property type="nucleotide sequence ID" value="NZ_CP036172.1"/>
</dbReference>